<evidence type="ECO:0000256" key="6">
    <source>
        <dbReference type="ARBA" id="ARBA00022898"/>
    </source>
</evidence>
<dbReference type="Pfam" id="PF00155">
    <property type="entry name" value="Aminotran_1_2"/>
    <property type="match status" value="1"/>
</dbReference>
<dbReference type="InterPro" id="IPR004839">
    <property type="entry name" value="Aminotransferase_I/II_large"/>
</dbReference>
<comment type="catalytic activity">
    <reaction evidence="7 8">
        <text>L-aspartate + 2-oxoglutarate = oxaloacetate + L-glutamate</text>
        <dbReference type="Rhea" id="RHEA:21824"/>
        <dbReference type="ChEBI" id="CHEBI:16452"/>
        <dbReference type="ChEBI" id="CHEBI:16810"/>
        <dbReference type="ChEBI" id="CHEBI:29985"/>
        <dbReference type="ChEBI" id="CHEBI:29991"/>
        <dbReference type="EC" id="2.6.1.1"/>
    </reaction>
</comment>
<evidence type="ECO:0000256" key="4">
    <source>
        <dbReference type="ARBA" id="ARBA00022576"/>
    </source>
</evidence>
<feature type="domain" description="Aminotransferase class I/classII large" evidence="9">
    <location>
        <begin position="35"/>
        <end position="417"/>
    </location>
</feature>
<dbReference type="EMBL" id="JAWIZZ010000051">
    <property type="protein sequence ID" value="KAK5778861.1"/>
    <property type="molecule type" value="Genomic_DNA"/>
</dbReference>
<dbReference type="GO" id="GO:0030170">
    <property type="term" value="F:pyridoxal phosphate binding"/>
    <property type="evidence" value="ECO:0007669"/>
    <property type="project" value="InterPro"/>
</dbReference>
<gene>
    <name evidence="10" type="ORF">RI543_003787</name>
</gene>
<comment type="miscellaneous">
    <text evidence="8">In eukaryotes there are cytoplasmic, mitochondrial and chloroplastic isozymes.</text>
</comment>
<dbReference type="SUPFAM" id="SSF53383">
    <property type="entry name" value="PLP-dependent transferases"/>
    <property type="match status" value="1"/>
</dbReference>
<evidence type="ECO:0000256" key="7">
    <source>
        <dbReference type="ARBA" id="ARBA00049185"/>
    </source>
</evidence>
<dbReference type="GO" id="GO:0004069">
    <property type="term" value="F:L-aspartate:2-oxoglutarate aminotransferase activity"/>
    <property type="evidence" value="ECO:0007669"/>
    <property type="project" value="UniProtKB-EC"/>
</dbReference>
<evidence type="ECO:0000313" key="10">
    <source>
        <dbReference type="EMBL" id="KAK5778861.1"/>
    </source>
</evidence>
<dbReference type="Gene3D" id="3.90.1150.10">
    <property type="entry name" value="Aspartate Aminotransferase, domain 1"/>
    <property type="match status" value="1"/>
</dbReference>
<keyword evidence="11" id="KW-1185">Reference proteome</keyword>
<comment type="caution">
    <text evidence="10">The sequence shown here is derived from an EMBL/GenBank/DDBJ whole genome shotgun (WGS) entry which is preliminary data.</text>
</comment>
<dbReference type="InterPro" id="IPR000796">
    <property type="entry name" value="Asp_trans"/>
</dbReference>
<evidence type="ECO:0000256" key="3">
    <source>
        <dbReference type="ARBA" id="ARBA00011738"/>
    </source>
</evidence>
<dbReference type="InterPro" id="IPR015422">
    <property type="entry name" value="PyrdxlP-dep_Trfase_small"/>
</dbReference>
<dbReference type="InterPro" id="IPR015424">
    <property type="entry name" value="PyrdxlP-dep_Trfase"/>
</dbReference>
<dbReference type="GO" id="GO:0006533">
    <property type="term" value="P:L-aspartate catabolic process"/>
    <property type="evidence" value="ECO:0007669"/>
    <property type="project" value="TreeGrafter"/>
</dbReference>
<comment type="subunit">
    <text evidence="3 8">Homodimer.</text>
</comment>
<protein>
    <recommendedName>
        <fullName evidence="8">Aspartate aminotransferase</fullName>
        <ecNumber evidence="8">2.6.1.1</ecNumber>
    </recommendedName>
</protein>
<dbReference type="FunFam" id="3.40.640.10:FF:000066">
    <property type="entry name" value="Aspartate aminotransferase"/>
    <property type="match status" value="1"/>
</dbReference>
<dbReference type="PANTHER" id="PTHR11879:SF22">
    <property type="entry name" value="ASPARTATE AMINOTRANSFERASE, MITOCHONDRIAL"/>
    <property type="match status" value="1"/>
</dbReference>
<proteinExistence type="inferred from homology"/>
<comment type="similarity">
    <text evidence="2">Belongs to the class-I pyridoxal-phosphate-dependent aminotransferase family.</text>
</comment>
<accession>A0AAN7ZXE8</accession>
<dbReference type="PANTHER" id="PTHR11879">
    <property type="entry name" value="ASPARTATE AMINOTRANSFERASE"/>
    <property type="match status" value="1"/>
</dbReference>
<evidence type="ECO:0000259" key="9">
    <source>
        <dbReference type="Pfam" id="PF00155"/>
    </source>
</evidence>
<evidence type="ECO:0000256" key="1">
    <source>
        <dbReference type="ARBA" id="ARBA00001933"/>
    </source>
</evidence>
<dbReference type="EC" id="2.6.1.1" evidence="8"/>
<dbReference type="InterPro" id="IPR015421">
    <property type="entry name" value="PyrdxlP-dep_Trfase_major"/>
</dbReference>
<organism evidence="10 11">
    <name type="scientific">Arxiozyma heterogenica</name>
    <dbReference type="NCBI Taxonomy" id="278026"/>
    <lineage>
        <taxon>Eukaryota</taxon>
        <taxon>Fungi</taxon>
        <taxon>Dikarya</taxon>
        <taxon>Ascomycota</taxon>
        <taxon>Saccharomycotina</taxon>
        <taxon>Saccharomycetes</taxon>
        <taxon>Saccharomycetales</taxon>
        <taxon>Saccharomycetaceae</taxon>
        <taxon>Arxiozyma</taxon>
    </lineage>
</organism>
<keyword evidence="4 8" id="KW-0032">Aminotransferase</keyword>
<dbReference type="Proteomes" id="UP001306508">
    <property type="component" value="Unassembled WGS sequence"/>
</dbReference>
<dbReference type="PRINTS" id="PR00799">
    <property type="entry name" value="TRANSAMINASE"/>
</dbReference>
<evidence type="ECO:0000256" key="5">
    <source>
        <dbReference type="ARBA" id="ARBA00022679"/>
    </source>
</evidence>
<evidence type="ECO:0000256" key="2">
    <source>
        <dbReference type="ARBA" id="ARBA00007441"/>
    </source>
</evidence>
<dbReference type="GO" id="GO:0005739">
    <property type="term" value="C:mitochondrion"/>
    <property type="evidence" value="ECO:0007669"/>
    <property type="project" value="TreeGrafter"/>
</dbReference>
<dbReference type="PROSITE" id="PS00105">
    <property type="entry name" value="AA_TRANSFER_CLASS_1"/>
    <property type="match status" value="1"/>
</dbReference>
<keyword evidence="5 8" id="KW-0808">Transferase</keyword>
<comment type="cofactor">
    <cofactor evidence="1">
        <name>pyridoxal 5'-phosphate</name>
        <dbReference type="ChEBI" id="CHEBI:597326"/>
    </cofactor>
</comment>
<dbReference type="CDD" id="cd00609">
    <property type="entry name" value="AAT_like"/>
    <property type="match status" value="1"/>
</dbReference>
<reference evidence="11" key="1">
    <citation type="submission" date="2023-07" db="EMBL/GenBank/DDBJ databases">
        <title>A draft genome of Kazachstania heterogenica Y-27499.</title>
        <authorList>
            <person name="Donic C."/>
            <person name="Kralova J.S."/>
            <person name="Fidel L."/>
            <person name="Ben-Dor S."/>
            <person name="Jung S."/>
        </authorList>
    </citation>
    <scope>NUCLEOTIDE SEQUENCE [LARGE SCALE GENOMIC DNA]</scope>
    <source>
        <strain evidence="11">Y27499</strain>
    </source>
</reference>
<evidence type="ECO:0000313" key="11">
    <source>
        <dbReference type="Proteomes" id="UP001306508"/>
    </source>
</evidence>
<dbReference type="AlphaFoldDB" id="A0AAN7ZXE8"/>
<dbReference type="InterPro" id="IPR004838">
    <property type="entry name" value="NHTrfase_class1_PyrdxlP-BS"/>
</dbReference>
<keyword evidence="6" id="KW-0663">Pyridoxal phosphate</keyword>
<sequence>MTRFKSTSLLNKIESAPPDRILGLTDIFNKDANPKKVNLTVGIYKDNFGKVATFPSVKRAQDLVNKNYQSFQSLTYLPINGNQDYSKNVLDFIWNDSCQGLAHNYLLNDKINFVQTLSGTGAVALAAKFLSKFISKTIWVPNYSWSNHLNIFKENGFQYIKPYNYYDDSNGTISVDEWLSNLKLNRSQTDITSPQCILLHACCHNPTGIDPTKEQWKTIINTIYELNMVPIIDMAYQGLESGNLIDDAYLLRTCLSKGDWPNGLYLCQSFAKNMGLYGERVGSLSIVTPLNSNSNTNLNIDSQLKPIIRSFYSSPPGYGSHVANQVLLNKDLKLQWFNDVQNMVNRLKIIRLNLFNNLKWHDLIDFERQHGMFYFTRFTLKQVHHLRNKYAIYLTDDGRLSLSGINDSNIDYVSEALYEVAKL</sequence>
<evidence type="ECO:0000256" key="8">
    <source>
        <dbReference type="RuleBase" id="RU000480"/>
    </source>
</evidence>
<dbReference type="Gene3D" id="3.40.640.10">
    <property type="entry name" value="Type I PLP-dependent aspartate aminotransferase-like (Major domain)"/>
    <property type="match status" value="1"/>
</dbReference>
<name>A0AAN7ZXE8_9SACH</name>